<dbReference type="EMBL" id="BAAAME010000002">
    <property type="protein sequence ID" value="GAA1725223.1"/>
    <property type="molecule type" value="Genomic_DNA"/>
</dbReference>
<dbReference type="RefSeq" id="WP_344196880.1">
    <property type="nucleotide sequence ID" value="NZ_BAAAME010000002.1"/>
</dbReference>
<comment type="caution">
    <text evidence="2">The sequence shown here is derived from an EMBL/GenBank/DDBJ whole genome shotgun (WGS) entry which is preliminary data.</text>
</comment>
<feature type="transmembrane region" description="Helical" evidence="1">
    <location>
        <begin position="21"/>
        <end position="41"/>
    </location>
</feature>
<feature type="transmembrane region" description="Helical" evidence="1">
    <location>
        <begin position="356"/>
        <end position="380"/>
    </location>
</feature>
<accession>A0ABN2JFK2</accession>
<dbReference type="PANTHER" id="PTHR41771">
    <property type="entry name" value="MEMBRANE PROTEIN-RELATED"/>
    <property type="match status" value="1"/>
</dbReference>
<keyword evidence="3" id="KW-1185">Reference proteome</keyword>
<feature type="transmembrane region" description="Helical" evidence="1">
    <location>
        <begin position="259"/>
        <end position="275"/>
    </location>
</feature>
<evidence type="ECO:0008006" key="4">
    <source>
        <dbReference type="Google" id="ProtNLM"/>
    </source>
</evidence>
<feature type="transmembrane region" description="Helical" evidence="1">
    <location>
        <begin position="217"/>
        <end position="239"/>
    </location>
</feature>
<organism evidence="2 3">
    <name type="scientific">Aeromicrobium alkaliterrae</name>
    <dbReference type="NCBI Taxonomy" id="302168"/>
    <lineage>
        <taxon>Bacteria</taxon>
        <taxon>Bacillati</taxon>
        <taxon>Actinomycetota</taxon>
        <taxon>Actinomycetes</taxon>
        <taxon>Propionibacteriales</taxon>
        <taxon>Nocardioidaceae</taxon>
        <taxon>Aeromicrobium</taxon>
    </lineage>
</organism>
<feature type="transmembrane region" description="Helical" evidence="1">
    <location>
        <begin position="162"/>
        <end position="182"/>
    </location>
</feature>
<keyword evidence="1" id="KW-0472">Membrane</keyword>
<evidence type="ECO:0000256" key="1">
    <source>
        <dbReference type="SAM" id="Phobius"/>
    </source>
</evidence>
<dbReference type="Proteomes" id="UP001501057">
    <property type="component" value="Unassembled WGS sequence"/>
</dbReference>
<evidence type="ECO:0000313" key="2">
    <source>
        <dbReference type="EMBL" id="GAA1725223.1"/>
    </source>
</evidence>
<name>A0ABN2JFK2_9ACTN</name>
<dbReference type="InterPro" id="IPR012507">
    <property type="entry name" value="YibE_F"/>
</dbReference>
<gene>
    <name evidence="2" type="ORF">GCM10009710_02450</name>
</gene>
<dbReference type="PANTHER" id="PTHR41771:SF1">
    <property type="entry name" value="MEMBRANE PROTEIN"/>
    <property type="match status" value="1"/>
</dbReference>
<proteinExistence type="predicted"/>
<feature type="transmembrane region" description="Helical" evidence="1">
    <location>
        <begin position="188"/>
        <end position="205"/>
    </location>
</feature>
<evidence type="ECO:0000313" key="3">
    <source>
        <dbReference type="Proteomes" id="UP001501057"/>
    </source>
</evidence>
<feature type="transmembrane region" description="Helical" evidence="1">
    <location>
        <begin position="313"/>
        <end position="336"/>
    </location>
</feature>
<dbReference type="Pfam" id="PF07907">
    <property type="entry name" value="YibE_F"/>
    <property type="match status" value="1"/>
</dbReference>
<feature type="transmembrane region" description="Helical" evidence="1">
    <location>
        <begin position="138"/>
        <end position="155"/>
    </location>
</feature>
<keyword evidence="1" id="KW-0812">Transmembrane</keyword>
<reference evidence="2 3" key="1">
    <citation type="journal article" date="2019" name="Int. J. Syst. Evol. Microbiol.">
        <title>The Global Catalogue of Microorganisms (GCM) 10K type strain sequencing project: providing services to taxonomists for standard genome sequencing and annotation.</title>
        <authorList>
            <consortium name="The Broad Institute Genomics Platform"/>
            <consortium name="The Broad Institute Genome Sequencing Center for Infectious Disease"/>
            <person name="Wu L."/>
            <person name="Ma J."/>
        </authorList>
    </citation>
    <scope>NUCLEOTIDE SEQUENCE [LARGE SCALE GENOMIC DNA]</scope>
    <source>
        <strain evidence="2 3">JCM 13518</strain>
    </source>
</reference>
<protein>
    <recommendedName>
        <fullName evidence="4">YibE/F family protein</fullName>
    </recommendedName>
</protein>
<keyword evidence="1" id="KW-1133">Transmembrane helix</keyword>
<sequence>MTGGHSHSRRAAPEPARLRRVAVVVIAPIAVLTIAAMVWLWPSGGVTGAEDVAGEQVDGQVVAIAAEPCADELVEETNGCGTAQVRLDSGPEEGSTIEVDLPNGSGAPTIAEGDAVVVLVSDTPDGDLYSVVDHQRGLELWVLVLVSVLALLAFGRWRGLRAVGGLAVTFGVLLWFIVPAILDGERPVLVALVGSAAIMLSVLYLTHGFTLTTTVAVLGTIASFVLTGQLAAVSVGALHLTGVTDDLSMAVGSTYDVDMRGLLLAGIVIGTLGVLDDITVTQAATVDELAQANPEYGALELYRAATRVGRAHIASVVNTIILAYAGSSLPVLVLVIADNGSLAEVVTDQFLAQEIVRSLVGTLGLIAAVPITTGLAAVALRRQRDEPSPA</sequence>